<evidence type="ECO:0000313" key="1">
    <source>
        <dbReference type="EMBL" id="WFN36235.1"/>
    </source>
</evidence>
<sequence>MAIRTIKSAFENYDRQYGKKDVLPEKKRLDRIFMALYILGDKGKKSVTRQDIERKCSTSKNEIMLAIEELIEKNNIIDESTMSGMKWRLNRNGINYAEELIEELEGNTNSMYIPDPD</sequence>
<dbReference type="EMBL" id="CP091092">
    <property type="protein sequence ID" value="WFN36235.1"/>
    <property type="molecule type" value="Genomic_DNA"/>
</dbReference>
<keyword evidence="2" id="KW-1185">Reference proteome</keyword>
<dbReference type="RefSeq" id="WP_278099073.1">
    <property type="nucleotide sequence ID" value="NZ_CP091092.1"/>
</dbReference>
<protein>
    <submittedName>
        <fullName evidence="1">Uncharacterized protein</fullName>
    </submittedName>
</protein>
<organism evidence="1 2">
    <name type="scientific">Methanomicrobium antiquum</name>
    <dbReference type="NCBI Taxonomy" id="487686"/>
    <lineage>
        <taxon>Archaea</taxon>
        <taxon>Methanobacteriati</taxon>
        <taxon>Methanobacteriota</taxon>
        <taxon>Stenosarchaea group</taxon>
        <taxon>Methanomicrobia</taxon>
        <taxon>Methanomicrobiales</taxon>
        <taxon>Methanomicrobiaceae</taxon>
        <taxon>Methanomicrobium</taxon>
    </lineage>
</organism>
<evidence type="ECO:0000313" key="2">
    <source>
        <dbReference type="Proteomes" id="UP001218895"/>
    </source>
</evidence>
<dbReference type="Proteomes" id="UP001218895">
    <property type="component" value="Chromosome"/>
</dbReference>
<dbReference type="GeneID" id="79950487"/>
<dbReference type="KEGG" id="manq:L1994_08775"/>
<proteinExistence type="predicted"/>
<accession>A0AAF0JM77</accession>
<name>A0AAF0JM77_9EURY</name>
<reference evidence="1" key="1">
    <citation type="submission" date="2022-01" db="EMBL/GenBank/DDBJ databases">
        <title>Complete genome of Methanomicrobium antiquum DSM 21220.</title>
        <authorList>
            <person name="Chen S.-C."/>
            <person name="You Y.-T."/>
            <person name="Zhou Y.-Z."/>
            <person name="Lai M.-C."/>
        </authorList>
    </citation>
    <scope>NUCLEOTIDE SEQUENCE</scope>
    <source>
        <strain evidence="1">DSM 21220</strain>
    </source>
</reference>
<dbReference type="AlphaFoldDB" id="A0AAF0JM77"/>
<gene>
    <name evidence="1" type="ORF">L1994_08775</name>
</gene>